<sequence>MRPSDKKNAVTYPKLSGPHICVGAGQQALELARRSLQSAADLKGGKLTKADIAAVFDFISESPGLFDIYRANYEACGRIHKRQPFVGANKDFFAMSVLRFLCFDMLRKVFEHQIKRSDASWEIEFLHAFAAYIARTADAKFIDSLSESYRKLAKAHGNEITAVTIANDPAIQDIVRRAARHFPKEHIDYVNFSNAVNKALSDKYENYGPSPIKVSEPLVEQFFDALRDKTRANYFRKMVLGKQRGPVAGL</sequence>
<evidence type="ECO:0000313" key="2">
    <source>
        <dbReference type="Proteomes" id="UP001431221"/>
    </source>
</evidence>
<organism evidence="1 2">
    <name type="scientific">Roseibium sediminicola</name>
    <dbReference type="NCBI Taxonomy" id="2933272"/>
    <lineage>
        <taxon>Bacteria</taxon>
        <taxon>Pseudomonadati</taxon>
        <taxon>Pseudomonadota</taxon>
        <taxon>Alphaproteobacteria</taxon>
        <taxon>Hyphomicrobiales</taxon>
        <taxon>Stappiaceae</taxon>
        <taxon>Roseibium</taxon>
    </lineage>
</organism>
<dbReference type="RefSeq" id="WP_248156786.1">
    <property type="nucleotide sequence ID" value="NZ_JALNMJ010000014.1"/>
</dbReference>
<evidence type="ECO:0000313" key="1">
    <source>
        <dbReference type="EMBL" id="MCK7614298.1"/>
    </source>
</evidence>
<dbReference type="Proteomes" id="UP001431221">
    <property type="component" value="Unassembled WGS sequence"/>
</dbReference>
<keyword evidence="2" id="KW-1185">Reference proteome</keyword>
<accession>A0ABT0GXY4</accession>
<reference evidence="1" key="1">
    <citation type="submission" date="2022-04" db="EMBL/GenBank/DDBJ databases">
        <title>Roseibium sp. CAU 1639 isolated from mud.</title>
        <authorList>
            <person name="Kim W."/>
        </authorList>
    </citation>
    <scope>NUCLEOTIDE SEQUENCE</scope>
    <source>
        <strain evidence="1">CAU 1639</strain>
    </source>
</reference>
<name>A0ABT0GXY4_9HYPH</name>
<proteinExistence type="predicted"/>
<protein>
    <submittedName>
        <fullName evidence="1">Uncharacterized protein</fullName>
    </submittedName>
</protein>
<dbReference type="EMBL" id="JALNMJ010000014">
    <property type="protein sequence ID" value="MCK7614298.1"/>
    <property type="molecule type" value="Genomic_DNA"/>
</dbReference>
<gene>
    <name evidence="1" type="ORF">M0H32_19175</name>
</gene>
<comment type="caution">
    <text evidence="1">The sequence shown here is derived from an EMBL/GenBank/DDBJ whole genome shotgun (WGS) entry which is preliminary data.</text>
</comment>